<reference evidence="3" key="2">
    <citation type="submission" date="2025-08" db="UniProtKB">
        <authorList>
            <consortium name="RefSeq"/>
        </authorList>
    </citation>
    <scope>IDENTIFICATION</scope>
    <source>
        <tissue evidence="3">Leaf</tissue>
    </source>
</reference>
<dbReference type="InterPro" id="IPR036691">
    <property type="entry name" value="Endo/exonu/phosph_ase_sf"/>
</dbReference>
<evidence type="ECO:0000313" key="3">
    <source>
        <dbReference type="RefSeq" id="XP_056688443.1"/>
    </source>
</evidence>
<reference evidence="2" key="1">
    <citation type="journal article" date="2021" name="Nat. Commun.">
        <title>Genomic analyses provide insights into spinach domestication and the genetic basis of agronomic traits.</title>
        <authorList>
            <person name="Cai X."/>
            <person name="Sun X."/>
            <person name="Xu C."/>
            <person name="Sun H."/>
            <person name="Wang X."/>
            <person name="Ge C."/>
            <person name="Zhang Z."/>
            <person name="Wang Q."/>
            <person name="Fei Z."/>
            <person name="Jiao C."/>
            <person name="Wang Q."/>
        </authorList>
    </citation>
    <scope>NUCLEOTIDE SEQUENCE [LARGE SCALE GENOMIC DNA]</scope>
    <source>
        <strain evidence="2">cv. Varoflay</strain>
    </source>
</reference>
<name>A0ABM3QYH4_SPIOL</name>
<feature type="domain" description="Endonuclease/exonuclease/phosphatase" evidence="1">
    <location>
        <begin position="16"/>
        <end position="219"/>
    </location>
</feature>
<dbReference type="RefSeq" id="XP_056688443.1">
    <property type="nucleotide sequence ID" value="XM_056832465.1"/>
</dbReference>
<organism evidence="2 3">
    <name type="scientific">Spinacia oleracea</name>
    <name type="common">Spinach</name>
    <dbReference type="NCBI Taxonomy" id="3562"/>
    <lineage>
        <taxon>Eukaryota</taxon>
        <taxon>Viridiplantae</taxon>
        <taxon>Streptophyta</taxon>
        <taxon>Embryophyta</taxon>
        <taxon>Tracheophyta</taxon>
        <taxon>Spermatophyta</taxon>
        <taxon>Magnoliopsida</taxon>
        <taxon>eudicotyledons</taxon>
        <taxon>Gunneridae</taxon>
        <taxon>Pentapetalae</taxon>
        <taxon>Caryophyllales</taxon>
        <taxon>Chenopodiaceae</taxon>
        <taxon>Chenopodioideae</taxon>
        <taxon>Anserineae</taxon>
        <taxon>Spinacia</taxon>
    </lineage>
</organism>
<evidence type="ECO:0000313" key="2">
    <source>
        <dbReference type="Proteomes" id="UP000813463"/>
    </source>
</evidence>
<keyword evidence="2" id="KW-1185">Reference proteome</keyword>
<dbReference type="PANTHER" id="PTHR33710:SF81">
    <property type="entry name" value="ENDONUCLEASE_EXONUCLEASE_PHOSPHATASE DOMAIN-CONTAINING PROTEIN"/>
    <property type="match status" value="1"/>
</dbReference>
<sequence length="342" mass="38949">MEVESLLILMDRMVFWNVRGVNRGTKQKDVKSFLNSNRCSLVCLLETKVKAHNLGALYLNLFTGWSFTSNNMCHPGGRIILAWNPSEFQVNPYFSSSQLIQCAIKPKNGSQFECSFIYAHNSQQDRVALWKDLCSIAGSVNDAWILMGDFNCVLNTDERVGSAVRLHEIQDFQSCVNTCGLVDAKLNGNFFTWNNKQQGSRRVFSKLDRVLINQAWLTHYPNTEVCFKNEGYFDHCPGIVSVYPHLAAGKKPFKFFHMWQEAPQYKDIVMTAWNMSVTGTPMYQVVQKLKNVKIALKKLNKEGFGDIEAKEAKTAQALQELQDELHKNPADVEMANKEKQAQ</sequence>
<dbReference type="PANTHER" id="PTHR33710">
    <property type="entry name" value="BNAC02G09200D PROTEIN"/>
    <property type="match status" value="1"/>
</dbReference>
<evidence type="ECO:0000259" key="1">
    <source>
        <dbReference type="Pfam" id="PF03372"/>
    </source>
</evidence>
<protein>
    <recommendedName>
        <fullName evidence="1">Endonuclease/exonuclease/phosphatase domain-containing protein</fullName>
    </recommendedName>
</protein>
<dbReference type="Pfam" id="PF03372">
    <property type="entry name" value="Exo_endo_phos"/>
    <property type="match status" value="1"/>
</dbReference>
<dbReference type="Gene3D" id="3.60.10.10">
    <property type="entry name" value="Endonuclease/exonuclease/phosphatase"/>
    <property type="match status" value="1"/>
</dbReference>
<gene>
    <name evidence="3" type="primary">LOC130463358</name>
</gene>
<dbReference type="GeneID" id="130463358"/>
<dbReference type="Proteomes" id="UP000813463">
    <property type="component" value="Chromosome 6"/>
</dbReference>
<accession>A0ABM3QYH4</accession>
<proteinExistence type="predicted"/>
<dbReference type="SUPFAM" id="SSF56219">
    <property type="entry name" value="DNase I-like"/>
    <property type="match status" value="1"/>
</dbReference>
<dbReference type="InterPro" id="IPR005135">
    <property type="entry name" value="Endo/exonuclease/phosphatase"/>
</dbReference>